<protein>
    <recommendedName>
        <fullName evidence="3">J domain-containing protein</fullName>
    </recommendedName>
</protein>
<reference evidence="1" key="1">
    <citation type="submission" date="2020-11" db="EMBL/GenBank/DDBJ databases">
        <title>Azospira restricta DSM 18626 genome sequence.</title>
        <authorList>
            <person name="Moe W.M."/>
        </authorList>
    </citation>
    <scope>NUCLEOTIDE SEQUENCE</scope>
    <source>
        <strain evidence="1">DSM 18626</strain>
    </source>
</reference>
<evidence type="ECO:0000313" key="1">
    <source>
        <dbReference type="EMBL" id="QRJ64494.1"/>
    </source>
</evidence>
<accession>A0A974SQE9</accession>
<evidence type="ECO:0008006" key="3">
    <source>
        <dbReference type="Google" id="ProtNLM"/>
    </source>
</evidence>
<evidence type="ECO:0000313" key="2">
    <source>
        <dbReference type="Proteomes" id="UP000663444"/>
    </source>
</evidence>
<gene>
    <name evidence="1" type="ORF">IWH25_03840</name>
</gene>
<sequence length="53" mass="5787">MGLSPEASQAEIRAAYRRILEQVAASSARRDPADLARLDRARAAYRSLLSTIA</sequence>
<dbReference type="KEGG" id="ares:IWH25_03840"/>
<name>A0A974SQE9_9RHOO</name>
<keyword evidence="2" id="KW-1185">Reference proteome</keyword>
<dbReference type="Proteomes" id="UP000663444">
    <property type="component" value="Chromosome"/>
</dbReference>
<dbReference type="RefSeq" id="WP_203388039.1">
    <property type="nucleotide sequence ID" value="NZ_CP064781.1"/>
</dbReference>
<dbReference type="AlphaFoldDB" id="A0A974SQE9"/>
<organism evidence="1 2">
    <name type="scientific">Azospira restricta</name>
    <dbReference type="NCBI Taxonomy" id="404405"/>
    <lineage>
        <taxon>Bacteria</taxon>
        <taxon>Pseudomonadati</taxon>
        <taxon>Pseudomonadota</taxon>
        <taxon>Betaproteobacteria</taxon>
        <taxon>Rhodocyclales</taxon>
        <taxon>Rhodocyclaceae</taxon>
        <taxon>Azospira</taxon>
    </lineage>
</organism>
<proteinExistence type="predicted"/>
<dbReference type="EMBL" id="CP064781">
    <property type="protein sequence ID" value="QRJ64494.1"/>
    <property type="molecule type" value="Genomic_DNA"/>
</dbReference>